<dbReference type="AlphaFoldDB" id="A0A974S1B8"/>
<dbReference type="RefSeq" id="WP_201647710.1">
    <property type="nucleotide sequence ID" value="NZ_CP068053.1"/>
</dbReference>
<dbReference type="Proteomes" id="UP000595254">
    <property type="component" value="Chromosome"/>
</dbReference>
<evidence type="ECO:0000313" key="3">
    <source>
        <dbReference type="EMBL" id="QQT00070.1"/>
    </source>
</evidence>
<name>A0A974S1B8_PERPY</name>
<dbReference type="Pfam" id="PF03372">
    <property type="entry name" value="Exo_endo_phos"/>
    <property type="match status" value="1"/>
</dbReference>
<dbReference type="PANTHER" id="PTHR14859">
    <property type="entry name" value="CALCOFLUOR WHITE HYPERSENSITIVE PROTEIN PRECURSOR"/>
    <property type="match status" value="1"/>
</dbReference>
<feature type="signal peptide" evidence="1">
    <location>
        <begin position="1"/>
        <end position="25"/>
    </location>
</feature>
<dbReference type="EMBL" id="CP068053">
    <property type="protein sequence ID" value="QQT00070.1"/>
    <property type="molecule type" value="Genomic_DNA"/>
</dbReference>
<dbReference type="GO" id="GO:0006506">
    <property type="term" value="P:GPI anchor biosynthetic process"/>
    <property type="evidence" value="ECO:0007669"/>
    <property type="project" value="TreeGrafter"/>
</dbReference>
<accession>A0A974S1B8</accession>
<keyword evidence="4" id="KW-1185">Reference proteome</keyword>
<organism evidence="3 4">
    <name type="scientific">Peribacillus psychrosaccharolyticus</name>
    <name type="common">Bacillus psychrosaccharolyticus</name>
    <dbReference type="NCBI Taxonomy" id="1407"/>
    <lineage>
        <taxon>Bacteria</taxon>
        <taxon>Bacillati</taxon>
        <taxon>Bacillota</taxon>
        <taxon>Bacilli</taxon>
        <taxon>Bacillales</taxon>
        <taxon>Bacillaceae</taxon>
        <taxon>Peribacillus</taxon>
    </lineage>
</organism>
<gene>
    <name evidence="3" type="ORF">I6J18_21225</name>
</gene>
<keyword evidence="1" id="KW-0732">Signal</keyword>
<dbReference type="SUPFAM" id="SSF56219">
    <property type="entry name" value="DNase I-like"/>
    <property type="match status" value="1"/>
</dbReference>
<dbReference type="PANTHER" id="PTHR14859:SF15">
    <property type="entry name" value="ENDONUCLEASE_EXONUCLEASE_PHOSPHATASE DOMAIN-CONTAINING PROTEIN"/>
    <property type="match status" value="1"/>
</dbReference>
<sequence>MKKLLMLIVFSLLFTFTPLVPPAGAETNPGKGKETIPVNIMSYNIHHGVGTDGQLDLGRIANVIKENGAEIIGLQEVDKHYGARSNFEDQTKKIAKLLGYNHYVYGANLNLEPNIGDTKRREYGTAIISKYPIIKATNTFLTSVGEQRGLLHATVNVKGYHVQVYNTHLGLDEASRTTQIEEIITESNKFEGPSVLMGDFNTTPETAEIQKLLTGSKFIDSFSGIEAPYTFPVPNPIKQIDYIFTSDFINIANQRVLFTEASDHLPIITTIELSKVKTVSYQGTVFYLFWMI</sequence>
<dbReference type="InterPro" id="IPR051916">
    <property type="entry name" value="GPI-anchor_lipid_remodeler"/>
</dbReference>
<proteinExistence type="predicted"/>
<protein>
    <submittedName>
        <fullName evidence="3">Endonuclease/exonuclease/phosphatase family protein</fullName>
    </submittedName>
</protein>
<dbReference type="InterPro" id="IPR005135">
    <property type="entry name" value="Endo/exonuclease/phosphatase"/>
</dbReference>
<keyword evidence="3" id="KW-0378">Hydrolase</keyword>
<evidence type="ECO:0000259" key="2">
    <source>
        <dbReference type="Pfam" id="PF03372"/>
    </source>
</evidence>
<keyword evidence="3" id="KW-0255">Endonuclease</keyword>
<dbReference type="Gene3D" id="3.60.10.10">
    <property type="entry name" value="Endonuclease/exonuclease/phosphatase"/>
    <property type="match status" value="1"/>
</dbReference>
<evidence type="ECO:0000313" key="4">
    <source>
        <dbReference type="Proteomes" id="UP000595254"/>
    </source>
</evidence>
<feature type="domain" description="Endonuclease/exonuclease/phosphatase" evidence="2">
    <location>
        <begin position="41"/>
        <end position="264"/>
    </location>
</feature>
<dbReference type="GO" id="GO:0016020">
    <property type="term" value="C:membrane"/>
    <property type="evidence" value="ECO:0007669"/>
    <property type="project" value="GOC"/>
</dbReference>
<evidence type="ECO:0000256" key="1">
    <source>
        <dbReference type="SAM" id="SignalP"/>
    </source>
</evidence>
<keyword evidence="3" id="KW-0540">Nuclease</keyword>
<feature type="chain" id="PRO_5037432521" evidence="1">
    <location>
        <begin position="26"/>
        <end position="292"/>
    </location>
</feature>
<dbReference type="KEGG" id="ppsr:I6J18_21225"/>
<dbReference type="InterPro" id="IPR036691">
    <property type="entry name" value="Endo/exonu/phosph_ase_sf"/>
</dbReference>
<dbReference type="GO" id="GO:0004519">
    <property type="term" value="F:endonuclease activity"/>
    <property type="evidence" value="ECO:0007669"/>
    <property type="project" value="UniProtKB-KW"/>
</dbReference>
<reference evidence="3 4" key="1">
    <citation type="submission" date="2021-01" db="EMBL/GenBank/DDBJ databases">
        <title>FDA dAtabase for Regulatory Grade micrObial Sequences (FDA-ARGOS): Supporting development and validation of Infectious Disease Dx tests.</title>
        <authorList>
            <person name="Nelson B."/>
            <person name="Plummer A."/>
            <person name="Tallon L."/>
            <person name="Sadzewicz L."/>
            <person name="Zhao X."/>
            <person name="Boylan J."/>
            <person name="Ott S."/>
            <person name="Bowen H."/>
            <person name="Vavikolanu K."/>
            <person name="Mehta A."/>
            <person name="Aluvathingal J."/>
            <person name="Nadendla S."/>
            <person name="Myers T."/>
            <person name="Yan Y."/>
            <person name="Sichtig H."/>
        </authorList>
    </citation>
    <scope>NUCLEOTIDE SEQUENCE [LARGE SCALE GENOMIC DNA]</scope>
    <source>
        <strain evidence="3 4">FDAARGOS_1161</strain>
    </source>
</reference>